<evidence type="ECO:0000313" key="2">
    <source>
        <dbReference type="Proteomes" id="UP000729290"/>
    </source>
</evidence>
<evidence type="ECO:0008006" key="3">
    <source>
        <dbReference type="Google" id="ProtNLM"/>
    </source>
</evidence>
<dbReference type="Proteomes" id="UP000729290">
    <property type="component" value="Unassembled WGS sequence"/>
</dbReference>
<name>A0ABS2G8B9_9FIRM</name>
<dbReference type="RefSeq" id="WP_205133581.1">
    <property type="nucleotide sequence ID" value="NZ_JACSNT010000007.1"/>
</dbReference>
<gene>
    <name evidence="1" type="ORF">H9X83_06060</name>
</gene>
<organism evidence="1 2">
    <name type="scientific">Anaerotignum lactatifermentans</name>
    <dbReference type="NCBI Taxonomy" id="160404"/>
    <lineage>
        <taxon>Bacteria</taxon>
        <taxon>Bacillati</taxon>
        <taxon>Bacillota</taxon>
        <taxon>Clostridia</taxon>
        <taxon>Lachnospirales</taxon>
        <taxon>Anaerotignaceae</taxon>
        <taxon>Anaerotignum</taxon>
    </lineage>
</organism>
<dbReference type="EMBL" id="JACSNV010000007">
    <property type="protein sequence ID" value="MBM6877724.1"/>
    <property type="molecule type" value="Genomic_DNA"/>
</dbReference>
<proteinExistence type="predicted"/>
<keyword evidence="2" id="KW-1185">Reference proteome</keyword>
<accession>A0ABS2G8B9</accession>
<comment type="caution">
    <text evidence="1">The sequence shown here is derived from an EMBL/GenBank/DDBJ whole genome shotgun (WGS) entry which is preliminary data.</text>
</comment>
<sequence length="71" mass="7832">MATALLFFACFSPGLSKKQFFSGRKEKKKKPEILDIPGFFRRPKMLKTGKMCCCSAAVQNNTGLSAGQVLE</sequence>
<evidence type="ECO:0000313" key="1">
    <source>
        <dbReference type="EMBL" id="MBM6877724.1"/>
    </source>
</evidence>
<reference evidence="1 2" key="1">
    <citation type="journal article" date="2021" name="Sci. Rep.">
        <title>The distribution of antibiotic resistance genes in chicken gut microbiota commensals.</title>
        <authorList>
            <person name="Juricova H."/>
            <person name="Matiasovicova J."/>
            <person name="Kubasova T."/>
            <person name="Cejkova D."/>
            <person name="Rychlik I."/>
        </authorList>
    </citation>
    <scope>NUCLEOTIDE SEQUENCE [LARGE SCALE GENOMIC DNA]</scope>
    <source>
        <strain evidence="1 2">An431b</strain>
    </source>
</reference>
<protein>
    <recommendedName>
        <fullName evidence="3">Secreted protein</fullName>
    </recommendedName>
</protein>